<sequence length="405" mass="44367">MAWGEVSTRLKMSLTWVKFGHIRFGLRTKGILEAVFMPLISGAGGLILNAKDIVIWLQTLLSEGQNPMDGETVIPDKVIRRVASGVTGNSLNCHPSCMEEARCAAPIAVLGSTLKLLAFLIKPWGFRSCSRELRYLTVLSNDETFGIHIAEAVKYRIIDEVLNLGPIDWSASIAAHFNDRPIPTSRSPSPTLPSIPFSALAGTYRDPGYGVLDLCFVSPKSLVTSASESCPQLIDEIPIVTTLPAVLGPRIPTLLARWNRFEVTHAAFAHFEQNLFSVTAVSVVHFQLLFLSKHLMGSHQSTGNSSVKPYWVQIETDPSFDLAEFSFEDKVGVGLQGLGGAGRGFGGPQGNSARDRAEVWFEKIDKVLFRFKLGLTALRNLLVESHLCIFTLCIYQCCRDASGLC</sequence>
<dbReference type="SUPFAM" id="SSF56601">
    <property type="entry name" value="beta-lactamase/transpeptidase-like"/>
    <property type="match status" value="1"/>
</dbReference>
<dbReference type="AlphaFoldDB" id="A0AAD6ZTA2"/>
<dbReference type="InterPro" id="IPR012338">
    <property type="entry name" value="Beta-lactam/transpept-like"/>
</dbReference>
<gene>
    <name evidence="1" type="ORF">DFH08DRAFT_1014805</name>
</gene>
<reference evidence="1" key="1">
    <citation type="submission" date="2023-03" db="EMBL/GenBank/DDBJ databases">
        <title>Massive genome expansion in bonnet fungi (Mycena s.s.) driven by repeated elements and novel gene families across ecological guilds.</title>
        <authorList>
            <consortium name="Lawrence Berkeley National Laboratory"/>
            <person name="Harder C.B."/>
            <person name="Miyauchi S."/>
            <person name="Viragh M."/>
            <person name="Kuo A."/>
            <person name="Thoen E."/>
            <person name="Andreopoulos B."/>
            <person name="Lu D."/>
            <person name="Skrede I."/>
            <person name="Drula E."/>
            <person name="Henrissat B."/>
            <person name="Morin E."/>
            <person name="Kohler A."/>
            <person name="Barry K."/>
            <person name="LaButti K."/>
            <person name="Morin E."/>
            <person name="Salamov A."/>
            <person name="Lipzen A."/>
            <person name="Mereny Z."/>
            <person name="Hegedus B."/>
            <person name="Baldrian P."/>
            <person name="Stursova M."/>
            <person name="Weitz H."/>
            <person name="Taylor A."/>
            <person name="Grigoriev I.V."/>
            <person name="Nagy L.G."/>
            <person name="Martin F."/>
            <person name="Kauserud H."/>
        </authorList>
    </citation>
    <scope>NUCLEOTIDE SEQUENCE</scope>
    <source>
        <strain evidence="1">CBHHK002</strain>
    </source>
</reference>
<organism evidence="1 2">
    <name type="scientific">Mycena albidolilacea</name>
    <dbReference type="NCBI Taxonomy" id="1033008"/>
    <lineage>
        <taxon>Eukaryota</taxon>
        <taxon>Fungi</taxon>
        <taxon>Dikarya</taxon>
        <taxon>Basidiomycota</taxon>
        <taxon>Agaricomycotina</taxon>
        <taxon>Agaricomycetes</taxon>
        <taxon>Agaricomycetidae</taxon>
        <taxon>Agaricales</taxon>
        <taxon>Marasmiineae</taxon>
        <taxon>Mycenaceae</taxon>
        <taxon>Mycena</taxon>
    </lineage>
</organism>
<dbReference type="EMBL" id="JARIHO010000029">
    <property type="protein sequence ID" value="KAJ7337585.1"/>
    <property type="molecule type" value="Genomic_DNA"/>
</dbReference>
<keyword evidence="2" id="KW-1185">Reference proteome</keyword>
<name>A0AAD6ZTA2_9AGAR</name>
<evidence type="ECO:0000313" key="2">
    <source>
        <dbReference type="Proteomes" id="UP001218218"/>
    </source>
</evidence>
<accession>A0AAD6ZTA2</accession>
<evidence type="ECO:0000313" key="1">
    <source>
        <dbReference type="EMBL" id="KAJ7337585.1"/>
    </source>
</evidence>
<comment type="caution">
    <text evidence="1">The sequence shown here is derived from an EMBL/GenBank/DDBJ whole genome shotgun (WGS) entry which is preliminary data.</text>
</comment>
<dbReference type="Proteomes" id="UP001218218">
    <property type="component" value="Unassembled WGS sequence"/>
</dbReference>
<proteinExistence type="predicted"/>
<protein>
    <submittedName>
        <fullName evidence="1">Uncharacterized protein</fullName>
    </submittedName>
</protein>